<accession>A0A0A9AP46</accession>
<reference evidence="1" key="1">
    <citation type="submission" date="2014-09" db="EMBL/GenBank/DDBJ databases">
        <authorList>
            <person name="Magalhaes I.L.F."/>
            <person name="Oliveira U."/>
            <person name="Santos F.R."/>
            <person name="Vidigal T.H.D.A."/>
            <person name="Brescovit A.D."/>
            <person name="Santos A.J."/>
        </authorList>
    </citation>
    <scope>NUCLEOTIDE SEQUENCE</scope>
    <source>
        <tissue evidence="1">Shoot tissue taken approximately 20 cm above the soil surface</tissue>
    </source>
</reference>
<evidence type="ECO:0000313" key="1">
    <source>
        <dbReference type="EMBL" id="JAD48877.1"/>
    </source>
</evidence>
<organism evidence="1">
    <name type="scientific">Arundo donax</name>
    <name type="common">Giant reed</name>
    <name type="synonym">Donax arundinaceus</name>
    <dbReference type="NCBI Taxonomy" id="35708"/>
    <lineage>
        <taxon>Eukaryota</taxon>
        <taxon>Viridiplantae</taxon>
        <taxon>Streptophyta</taxon>
        <taxon>Embryophyta</taxon>
        <taxon>Tracheophyta</taxon>
        <taxon>Spermatophyta</taxon>
        <taxon>Magnoliopsida</taxon>
        <taxon>Liliopsida</taxon>
        <taxon>Poales</taxon>
        <taxon>Poaceae</taxon>
        <taxon>PACMAD clade</taxon>
        <taxon>Arundinoideae</taxon>
        <taxon>Arundineae</taxon>
        <taxon>Arundo</taxon>
    </lineage>
</organism>
<proteinExistence type="predicted"/>
<reference evidence="1" key="2">
    <citation type="journal article" date="2015" name="Data Brief">
        <title>Shoot transcriptome of the giant reed, Arundo donax.</title>
        <authorList>
            <person name="Barrero R.A."/>
            <person name="Guerrero F.D."/>
            <person name="Moolhuijzen P."/>
            <person name="Goolsby J.A."/>
            <person name="Tidwell J."/>
            <person name="Bellgard S.E."/>
            <person name="Bellgard M.I."/>
        </authorList>
    </citation>
    <scope>NUCLEOTIDE SEQUENCE</scope>
    <source>
        <tissue evidence="1">Shoot tissue taken approximately 20 cm above the soil surface</tissue>
    </source>
</reference>
<sequence>MGFVVGIFPHLFLLMNVVLL</sequence>
<dbReference type="AlphaFoldDB" id="A0A0A9AP46"/>
<dbReference type="EMBL" id="GBRH01249018">
    <property type="protein sequence ID" value="JAD48877.1"/>
    <property type="molecule type" value="Transcribed_RNA"/>
</dbReference>
<protein>
    <submittedName>
        <fullName evidence="1">Uncharacterized protein</fullName>
    </submittedName>
</protein>
<name>A0A0A9AP46_ARUDO</name>